<comment type="caution">
    <text evidence="7">The sequence shown here is derived from an EMBL/GenBank/DDBJ whole genome shotgun (WGS) entry which is preliminary data.</text>
</comment>
<dbReference type="CDD" id="cd13585">
    <property type="entry name" value="PBP2_TMBP_like"/>
    <property type="match status" value="1"/>
</dbReference>
<dbReference type="Gene3D" id="3.40.190.10">
    <property type="entry name" value="Periplasmic binding protein-like II"/>
    <property type="match status" value="1"/>
</dbReference>
<dbReference type="PROSITE" id="PS51318">
    <property type="entry name" value="TAT"/>
    <property type="match status" value="1"/>
</dbReference>
<dbReference type="Pfam" id="PF01547">
    <property type="entry name" value="SBP_bac_1"/>
    <property type="match status" value="1"/>
</dbReference>
<keyword evidence="3" id="KW-0472">Membrane</keyword>
<evidence type="ECO:0000256" key="1">
    <source>
        <dbReference type="ARBA" id="ARBA00022475"/>
    </source>
</evidence>
<feature type="signal peptide" evidence="6">
    <location>
        <begin position="1"/>
        <end position="48"/>
    </location>
</feature>
<evidence type="ECO:0000313" key="7">
    <source>
        <dbReference type="EMBL" id="MYD91206.1"/>
    </source>
</evidence>
<dbReference type="InterPro" id="IPR050490">
    <property type="entry name" value="Bact_solute-bd_prot1"/>
</dbReference>
<evidence type="ECO:0000256" key="5">
    <source>
        <dbReference type="ARBA" id="ARBA00023288"/>
    </source>
</evidence>
<dbReference type="InterPro" id="IPR006311">
    <property type="entry name" value="TAT_signal"/>
</dbReference>
<name>A0A6B1DW38_9CHLR</name>
<evidence type="ECO:0000256" key="2">
    <source>
        <dbReference type="ARBA" id="ARBA00022729"/>
    </source>
</evidence>
<feature type="chain" id="PRO_5025518962" evidence="6">
    <location>
        <begin position="49"/>
        <end position="490"/>
    </location>
</feature>
<dbReference type="InterPro" id="IPR006059">
    <property type="entry name" value="SBP"/>
</dbReference>
<organism evidence="7">
    <name type="scientific">Caldilineaceae bacterium SB0662_bin_9</name>
    <dbReference type="NCBI Taxonomy" id="2605258"/>
    <lineage>
        <taxon>Bacteria</taxon>
        <taxon>Bacillati</taxon>
        <taxon>Chloroflexota</taxon>
        <taxon>Caldilineae</taxon>
        <taxon>Caldilineales</taxon>
        <taxon>Caldilineaceae</taxon>
    </lineage>
</organism>
<dbReference type="SUPFAM" id="SSF53850">
    <property type="entry name" value="Periplasmic binding protein-like II"/>
    <property type="match status" value="1"/>
</dbReference>
<proteinExistence type="predicted"/>
<sequence>MTTSVLNREVMTMDEKRRYLLSRRRFLQVGAAASTVALAACVAPTAPAAEDMAAGEAVDSEAAARWLTGMGDRDATGDFKIMSWEDEGEIRKFLLHINEFFDAFYPGLEPEVEWGIPWGEYWTKLPTLMAAGTPPDMAWQHQSRGQVFPSKGWSVDLTDYLNAYPPDGWPDDWWEASVKTMSWNGTVYAIPYDWATIGIYANRGLLDDVVGGYPADPDWTWNDFVETAIAVTGEDDNGMPVWGANIGPGASTVWNIAQAFGGWYFNDDMSQASFTNDGVVTAANLLWDLRWKHRAMPTPEDTQSMGLTSEFAFASGRVAMHRALNDTAFRMEEAISGTDNPFPWGVYAWPRGPEGRVAFAGNSGWFVPTGSRYPDTAYELIRYGLSNPDLLPTTGVMGSMIVSRKSFWEWGLPQGETAELIPNFQNVFVDIPAENQSTFPYWPGYQEWDAIWLKHMDPIFTEGQEGLEEALQALEDETNEFLAAEMEASS</sequence>
<protein>
    <submittedName>
        <fullName evidence="7">Sugar ABC transporter substrate-binding protein</fullName>
    </submittedName>
</protein>
<dbReference type="PANTHER" id="PTHR43649:SF33">
    <property type="entry name" value="POLYGALACTURONAN_RHAMNOGALACTURONAN-BINDING PROTEIN YTCQ"/>
    <property type="match status" value="1"/>
</dbReference>
<dbReference type="PANTHER" id="PTHR43649">
    <property type="entry name" value="ARABINOSE-BINDING PROTEIN-RELATED"/>
    <property type="match status" value="1"/>
</dbReference>
<gene>
    <name evidence="7" type="ORF">F4Y08_12865</name>
</gene>
<keyword evidence="1" id="KW-1003">Cell membrane</keyword>
<evidence type="ECO:0000256" key="6">
    <source>
        <dbReference type="SAM" id="SignalP"/>
    </source>
</evidence>
<dbReference type="EMBL" id="VXPY01000093">
    <property type="protein sequence ID" value="MYD91206.1"/>
    <property type="molecule type" value="Genomic_DNA"/>
</dbReference>
<keyword evidence="4" id="KW-0564">Palmitate</keyword>
<dbReference type="AlphaFoldDB" id="A0A6B1DW38"/>
<accession>A0A6B1DW38</accession>
<evidence type="ECO:0000256" key="4">
    <source>
        <dbReference type="ARBA" id="ARBA00023139"/>
    </source>
</evidence>
<keyword evidence="5" id="KW-0449">Lipoprotein</keyword>
<evidence type="ECO:0000256" key="3">
    <source>
        <dbReference type="ARBA" id="ARBA00023136"/>
    </source>
</evidence>
<keyword evidence="2 6" id="KW-0732">Signal</keyword>
<reference evidence="7" key="1">
    <citation type="submission" date="2019-09" db="EMBL/GenBank/DDBJ databases">
        <title>Characterisation of the sponge microbiome using genome-centric metagenomics.</title>
        <authorList>
            <person name="Engelberts J.P."/>
            <person name="Robbins S.J."/>
            <person name="De Goeij J.M."/>
            <person name="Aranda M."/>
            <person name="Bell S.C."/>
            <person name="Webster N.S."/>
        </authorList>
    </citation>
    <scope>NUCLEOTIDE SEQUENCE</scope>
    <source>
        <strain evidence="7">SB0662_bin_9</strain>
    </source>
</reference>